<reference evidence="1" key="1">
    <citation type="submission" date="2021-05" db="EMBL/GenBank/DDBJ databases">
        <authorList>
            <person name="Pan Q."/>
            <person name="Jouanno E."/>
            <person name="Zahm M."/>
            <person name="Klopp C."/>
            <person name="Cabau C."/>
            <person name="Louis A."/>
            <person name="Berthelot C."/>
            <person name="Parey E."/>
            <person name="Roest Crollius H."/>
            <person name="Montfort J."/>
            <person name="Robinson-Rechavi M."/>
            <person name="Bouchez O."/>
            <person name="Lampietro C."/>
            <person name="Lopez Roques C."/>
            <person name="Donnadieu C."/>
            <person name="Postlethwait J."/>
            <person name="Bobe J."/>
            <person name="Dillon D."/>
            <person name="Chandos A."/>
            <person name="von Hippel F."/>
            <person name="Guiguen Y."/>
        </authorList>
    </citation>
    <scope>NUCLEOTIDE SEQUENCE</scope>
    <source>
        <strain evidence="1">YG-Jan2019</strain>
    </source>
</reference>
<accession>A0ACC2H7S8</accession>
<evidence type="ECO:0000313" key="1">
    <source>
        <dbReference type="EMBL" id="KAJ8011928.1"/>
    </source>
</evidence>
<organism evidence="1 2">
    <name type="scientific">Dallia pectoralis</name>
    <name type="common">Alaska blackfish</name>
    <dbReference type="NCBI Taxonomy" id="75939"/>
    <lineage>
        <taxon>Eukaryota</taxon>
        <taxon>Metazoa</taxon>
        <taxon>Chordata</taxon>
        <taxon>Craniata</taxon>
        <taxon>Vertebrata</taxon>
        <taxon>Euteleostomi</taxon>
        <taxon>Actinopterygii</taxon>
        <taxon>Neopterygii</taxon>
        <taxon>Teleostei</taxon>
        <taxon>Protacanthopterygii</taxon>
        <taxon>Esociformes</taxon>
        <taxon>Umbridae</taxon>
        <taxon>Dallia</taxon>
    </lineage>
</organism>
<gene>
    <name evidence="1" type="ORF">DPEC_G00063410</name>
</gene>
<comment type="caution">
    <text evidence="1">The sequence shown here is derived from an EMBL/GenBank/DDBJ whole genome shotgun (WGS) entry which is preliminary data.</text>
</comment>
<proteinExistence type="predicted"/>
<dbReference type="EMBL" id="CM055732">
    <property type="protein sequence ID" value="KAJ8011928.1"/>
    <property type="molecule type" value="Genomic_DNA"/>
</dbReference>
<name>A0ACC2H7S8_DALPE</name>
<sequence>MFIICSIIFFSALGGSYEQTIETTLHHLYADVGGNVQYHCKYSSEDVLWWYKHSAGSAPQYLLSIQLFTGDVVKADSRCFAKLNKDMSRVALEIPSAEVTDSALYYCALGSTVTGNAKKLFKNLSTHVHSVI</sequence>
<evidence type="ECO:0000313" key="2">
    <source>
        <dbReference type="Proteomes" id="UP001157502"/>
    </source>
</evidence>
<protein>
    <submittedName>
        <fullName evidence="1">Uncharacterized protein</fullName>
    </submittedName>
</protein>
<keyword evidence="2" id="KW-1185">Reference proteome</keyword>
<dbReference type="Proteomes" id="UP001157502">
    <property type="component" value="Chromosome 5"/>
</dbReference>